<reference evidence="2 3" key="1">
    <citation type="submission" date="2021-06" db="EMBL/GenBank/DDBJ databases">
        <authorList>
            <person name="Palmer J.M."/>
        </authorList>
    </citation>
    <scope>NUCLEOTIDE SEQUENCE [LARGE SCALE GENOMIC DNA]</scope>
    <source>
        <strain evidence="2 3">GA_2019</strain>
        <tissue evidence="2">Muscle</tissue>
    </source>
</reference>
<dbReference type="EMBL" id="JAHRIO010056983">
    <property type="protein sequence ID" value="MEQ2176953.1"/>
    <property type="molecule type" value="Genomic_DNA"/>
</dbReference>
<accession>A0ABV0P2J7</accession>
<evidence type="ECO:0000313" key="2">
    <source>
        <dbReference type="EMBL" id="MEQ2176953.1"/>
    </source>
</evidence>
<evidence type="ECO:0000313" key="3">
    <source>
        <dbReference type="Proteomes" id="UP001476798"/>
    </source>
</evidence>
<protein>
    <submittedName>
        <fullName evidence="2">Uncharacterized protein</fullName>
    </submittedName>
</protein>
<comment type="caution">
    <text evidence="2">The sequence shown here is derived from an EMBL/GenBank/DDBJ whole genome shotgun (WGS) entry which is preliminary data.</text>
</comment>
<feature type="region of interest" description="Disordered" evidence="1">
    <location>
        <begin position="1"/>
        <end position="26"/>
    </location>
</feature>
<name>A0ABV0P2J7_9TELE</name>
<evidence type="ECO:0000256" key="1">
    <source>
        <dbReference type="SAM" id="MobiDB-lite"/>
    </source>
</evidence>
<keyword evidence="3" id="KW-1185">Reference proteome</keyword>
<dbReference type="Proteomes" id="UP001476798">
    <property type="component" value="Unassembled WGS sequence"/>
</dbReference>
<gene>
    <name evidence="2" type="ORF">GOODEAATRI_033487</name>
</gene>
<organism evidence="2 3">
    <name type="scientific">Goodea atripinnis</name>
    <dbReference type="NCBI Taxonomy" id="208336"/>
    <lineage>
        <taxon>Eukaryota</taxon>
        <taxon>Metazoa</taxon>
        <taxon>Chordata</taxon>
        <taxon>Craniata</taxon>
        <taxon>Vertebrata</taxon>
        <taxon>Euteleostomi</taxon>
        <taxon>Actinopterygii</taxon>
        <taxon>Neopterygii</taxon>
        <taxon>Teleostei</taxon>
        <taxon>Neoteleostei</taxon>
        <taxon>Acanthomorphata</taxon>
        <taxon>Ovalentaria</taxon>
        <taxon>Atherinomorphae</taxon>
        <taxon>Cyprinodontiformes</taxon>
        <taxon>Goodeidae</taxon>
        <taxon>Goodea</taxon>
    </lineage>
</organism>
<sequence length="107" mass="11837">MFINQPQSSKHVNQHVNQMSSRKPSTNLRQIKNVHPLTFPQTSTSIAQLQEMISLPPTHVLASFPLAHVLAFFPLGLVFAPQAHVPAAISPTQTAFQTQTSHSEIFI</sequence>
<proteinExistence type="predicted"/>